<dbReference type="EMBL" id="JAQJAN010000003">
    <property type="protein sequence ID" value="KAJ5734455.1"/>
    <property type="molecule type" value="Genomic_DNA"/>
</dbReference>
<feature type="transmembrane region" description="Helical" evidence="2">
    <location>
        <begin position="151"/>
        <end position="169"/>
    </location>
</feature>
<dbReference type="AlphaFoldDB" id="A0AAD6MZU4"/>
<protein>
    <recommendedName>
        <fullName evidence="5">Transmembrane protein</fullName>
    </recommendedName>
</protein>
<feature type="transmembrane region" description="Helical" evidence="2">
    <location>
        <begin position="90"/>
        <end position="115"/>
    </location>
</feature>
<reference evidence="3" key="1">
    <citation type="journal article" date="2023" name="IMA Fungus">
        <title>Comparative genomic study of the Penicillium genus elucidates a diverse pangenome and 15 lateral gene transfer events.</title>
        <authorList>
            <person name="Petersen C."/>
            <person name="Sorensen T."/>
            <person name="Nielsen M.R."/>
            <person name="Sondergaard T.E."/>
            <person name="Sorensen J.L."/>
            <person name="Fitzpatrick D.A."/>
            <person name="Frisvad J.C."/>
            <person name="Nielsen K.L."/>
        </authorList>
    </citation>
    <scope>NUCLEOTIDE SEQUENCE</scope>
    <source>
        <strain evidence="3">IBT 17514</strain>
    </source>
</reference>
<feature type="compositionally biased region" description="Basic and acidic residues" evidence="1">
    <location>
        <begin position="217"/>
        <end position="228"/>
    </location>
</feature>
<evidence type="ECO:0000313" key="4">
    <source>
        <dbReference type="Proteomes" id="UP001215712"/>
    </source>
</evidence>
<keyword evidence="2" id="KW-1133">Transmembrane helix</keyword>
<dbReference type="Proteomes" id="UP001215712">
    <property type="component" value="Unassembled WGS sequence"/>
</dbReference>
<organism evidence="3 4">
    <name type="scientific">Penicillium malachiteum</name>
    <dbReference type="NCBI Taxonomy" id="1324776"/>
    <lineage>
        <taxon>Eukaryota</taxon>
        <taxon>Fungi</taxon>
        <taxon>Dikarya</taxon>
        <taxon>Ascomycota</taxon>
        <taxon>Pezizomycotina</taxon>
        <taxon>Eurotiomycetes</taxon>
        <taxon>Eurotiomycetidae</taxon>
        <taxon>Eurotiales</taxon>
        <taxon>Aspergillaceae</taxon>
        <taxon>Penicillium</taxon>
    </lineage>
</organism>
<keyword evidence="4" id="KW-1185">Reference proteome</keyword>
<feature type="region of interest" description="Disordered" evidence="1">
    <location>
        <begin position="205"/>
        <end position="228"/>
    </location>
</feature>
<evidence type="ECO:0000313" key="3">
    <source>
        <dbReference type="EMBL" id="KAJ5734455.1"/>
    </source>
</evidence>
<evidence type="ECO:0000256" key="2">
    <source>
        <dbReference type="SAM" id="Phobius"/>
    </source>
</evidence>
<name>A0AAD6MZU4_9EURO</name>
<keyword evidence="2" id="KW-0812">Transmembrane</keyword>
<sequence length="228" mass="24980">MASKLISFLPFILAILFSLTAFGVGVAGLVDYIHQREHLIALVEKANIYDRAFLIVGGYHIFNSVFITIISCLGFALLYLQYSLSNFTQLLWRASVILAVTCFTGDALALTIIVATKDVTYGNVGPHVTVYMDEAVESSGVPLDYRHDAKVLAAVVSTWVAWLCVILRYDSPIKLKLSILLIYEISCVSIFSGEKKVDVECEDKQVSGSGSSIGSSHDMEKSVEKALE</sequence>
<comment type="caution">
    <text evidence="3">The sequence shown here is derived from an EMBL/GenBank/DDBJ whole genome shotgun (WGS) entry which is preliminary data.</text>
</comment>
<proteinExistence type="predicted"/>
<accession>A0AAD6MZU4</accession>
<keyword evidence="2" id="KW-0472">Membrane</keyword>
<gene>
    <name evidence="3" type="ORF">N7493_003241</name>
</gene>
<evidence type="ECO:0000256" key="1">
    <source>
        <dbReference type="SAM" id="MobiDB-lite"/>
    </source>
</evidence>
<feature type="transmembrane region" description="Helical" evidence="2">
    <location>
        <begin position="52"/>
        <end position="78"/>
    </location>
</feature>
<evidence type="ECO:0008006" key="5">
    <source>
        <dbReference type="Google" id="ProtNLM"/>
    </source>
</evidence>
<reference evidence="3" key="2">
    <citation type="submission" date="2023-01" db="EMBL/GenBank/DDBJ databases">
        <authorList>
            <person name="Petersen C."/>
        </authorList>
    </citation>
    <scope>NUCLEOTIDE SEQUENCE</scope>
    <source>
        <strain evidence="3">IBT 17514</strain>
    </source>
</reference>
<feature type="compositionally biased region" description="Low complexity" evidence="1">
    <location>
        <begin position="207"/>
        <end position="216"/>
    </location>
</feature>